<dbReference type="PIRSF" id="PIRSF006603">
    <property type="entry name" value="DinF"/>
    <property type="match status" value="1"/>
</dbReference>
<feature type="transmembrane region" description="Helical" evidence="15">
    <location>
        <begin position="419"/>
        <end position="438"/>
    </location>
</feature>
<dbReference type="CDD" id="cd13131">
    <property type="entry name" value="MATE_NorM_like"/>
    <property type="match status" value="1"/>
</dbReference>
<dbReference type="PANTHER" id="PTHR43298">
    <property type="entry name" value="MULTIDRUG RESISTANCE PROTEIN NORM-RELATED"/>
    <property type="match status" value="1"/>
</dbReference>
<comment type="caution">
    <text evidence="15">Lacks conserved residue(s) required for the propagation of feature annotation.</text>
</comment>
<keyword evidence="10 15" id="KW-0915">Sodium</keyword>
<reference evidence="17" key="1">
    <citation type="journal article" date="2019" name="Int. J. Syst. Evol. Microbiol.">
        <title>The Global Catalogue of Microorganisms (GCM) 10K type strain sequencing project: providing services to taxonomists for standard genome sequencing and annotation.</title>
        <authorList>
            <consortium name="The Broad Institute Genomics Platform"/>
            <consortium name="The Broad Institute Genome Sequencing Center for Infectious Disease"/>
            <person name="Wu L."/>
            <person name="Ma J."/>
        </authorList>
    </citation>
    <scope>NUCLEOTIDE SEQUENCE [LARGE SCALE GENOMIC DNA]</scope>
    <source>
        <strain evidence="17">CGMCC 1.18518</strain>
    </source>
</reference>
<evidence type="ECO:0000256" key="3">
    <source>
        <dbReference type="ARBA" id="ARBA00018471"/>
    </source>
</evidence>
<feature type="transmembrane region" description="Helical" evidence="15">
    <location>
        <begin position="45"/>
        <end position="70"/>
    </location>
</feature>
<accession>A0ABW1W432</accession>
<name>A0ABW1W432_9GAMM</name>
<evidence type="ECO:0000313" key="16">
    <source>
        <dbReference type="EMBL" id="MFC6379463.1"/>
    </source>
</evidence>
<keyword evidence="6 15" id="KW-1003">Cell membrane</keyword>
<evidence type="ECO:0000256" key="10">
    <source>
        <dbReference type="ARBA" id="ARBA00023053"/>
    </source>
</evidence>
<evidence type="ECO:0000256" key="15">
    <source>
        <dbReference type="HAMAP-Rule" id="MF_00400"/>
    </source>
</evidence>
<evidence type="ECO:0000256" key="11">
    <source>
        <dbReference type="ARBA" id="ARBA00023065"/>
    </source>
</evidence>
<dbReference type="EMBL" id="JBHSUB010000018">
    <property type="protein sequence ID" value="MFC6379463.1"/>
    <property type="molecule type" value="Genomic_DNA"/>
</dbReference>
<evidence type="ECO:0000256" key="9">
    <source>
        <dbReference type="ARBA" id="ARBA00022989"/>
    </source>
</evidence>
<keyword evidence="13 15" id="KW-0739">Sodium transport</keyword>
<dbReference type="InterPro" id="IPR050222">
    <property type="entry name" value="MATE_MdtK"/>
</dbReference>
<protein>
    <recommendedName>
        <fullName evidence="3 15">Multidrug resistance protein MdtK</fullName>
    </recommendedName>
    <alternativeName>
        <fullName evidence="14 15">Multidrug-efflux transporter</fullName>
    </alternativeName>
</protein>
<dbReference type="Pfam" id="PF01554">
    <property type="entry name" value="MatE"/>
    <property type="match status" value="2"/>
</dbReference>
<comment type="similarity">
    <text evidence="2 15">Belongs to the multi antimicrobial extrusion (MATE) (TC 2.A.66.1) family. MdtK subfamily.</text>
</comment>
<feature type="transmembrane region" description="Helical" evidence="15">
    <location>
        <begin position="91"/>
        <end position="110"/>
    </location>
</feature>
<feature type="transmembrane region" description="Helical" evidence="15">
    <location>
        <begin position="348"/>
        <end position="366"/>
    </location>
</feature>
<dbReference type="NCBIfam" id="TIGR00797">
    <property type="entry name" value="matE"/>
    <property type="match status" value="1"/>
</dbReference>
<dbReference type="PANTHER" id="PTHR43298:SF2">
    <property type="entry name" value="FMN_FAD EXPORTER YEEO-RELATED"/>
    <property type="match status" value="1"/>
</dbReference>
<proteinExistence type="inferred from homology"/>
<feature type="transmembrane region" description="Helical" evidence="15">
    <location>
        <begin position="238"/>
        <end position="264"/>
    </location>
</feature>
<dbReference type="HAMAP" id="MF_00400">
    <property type="entry name" value="MdtK"/>
    <property type="match status" value="1"/>
</dbReference>
<keyword evidence="17" id="KW-1185">Reference proteome</keyword>
<keyword evidence="12 15" id="KW-0472">Membrane</keyword>
<comment type="caution">
    <text evidence="16">The sequence shown here is derived from an EMBL/GenBank/DDBJ whole genome shotgun (WGS) entry which is preliminary data.</text>
</comment>
<feature type="transmembrane region" description="Helical" evidence="15">
    <location>
        <begin position="187"/>
        <end position="212"/>
    </location>
</feature>
<evidence type="ECO:0000256" key="1">
    <source>
        <dbReference type="ARBA" id="ARBA00004429"/>
    </source>
</evidence>
<evidence type="ECO:0000256" key="5">
    <source>
        <dbReference type="ARBA" id="ARBA00022449"/>
    </source>
</evidence>
<keyword evidence="11 15" id="KW-0406">Ion transport</keyword>
<feature type="transmembrane region" description="Helical" evidence="15">
    <location>
        <begin position="276"/>
        <end position="301"/>
    </location>
</feature>
<sequence length="457" mass="49827">MQKYFTEARQLLGLAIPVILAQVAQTAMGFVDTIMAGSVSATDMAAVAIGTSIWLPVILFGQGLLLALTPTVAHLNGSGRRNKIIFQVHQAIWLAVFLSILTIIILWNAGLLLRHLSDIDPQLADKAARYLHALMWGAPGYLLFQVLRNQCEGLSRTKPGMVLGFIGLLFNIPLNYIFIYGHFGMPALGGVGCGVATASVYWVMFLVMRYWVKRMPALKDVNHLEVRSAPDRKILMRLFWLGLPVALALFFEVTLFAVVALLVSPLGIVDVAGHQIALNFSSLMFVLPMSMGVAATIRVGYRLGQGDAAEAKVAAWTAQGVGICLACVTAFFTIIFRHDIALLYNDDPPVVLLAAHLMLLAGIYQFSDSVQVIGSGILRGYKDTRAIFFITLVAYWVLGLPGGYLLALTDVVVPRMGPAGFWCGFIIGLTAAAIMMIWRITRIQRLPASVILHRSAK</sequence>
<evidence type="ECO:0000256" key="12">
    <source>
        <dbReference type="ARBA" id="ARBA00023136"/>
    </source>
</evidence>
<keyword evidence="4 15" id="KW-0813">Transport</keyword>
<dbReference type="InterPro" id="IPR048279">
    <property type="entry name" value="MdtK-like"/>
</dbReference>
<evidence type="ECO:0000256" key="2">
    <source>
        <dbReference type="ARBA" id="ARBA00010695"/>
    </source>
</evidence>
<keyword evidence="8 15" id="KW-0812">Transmembrane</keyword>
<evidence type="ECO:0000256" key="8">
    <source>
        <dbReference type="ARBA" id="ARBA00022692"/>
    </source>
</evidence>
<feature type="transmembrane region" description="Helical" evidence="15">
    <location>
        <begin position="313"/>
        <end position="336"/>
    </location>
</feature>
<feature type="transmembrane region" description="Helical" evidence="15">
    <location>
        <begin position="159"/>
        <end position="181"/>
    </location>
</feature>
<feature type="transmembrane region" description="Helical" evidence="15">
    <location>
        <begin position="130"/>
        <end position="147"/>
    </location>
</feature>
<gene>
    <name evidence="15" type="primary">mdtK</name>
    <name evidence="16" type="ORF">ACFP9W_15520</name>
</gene>
<keyword evidence="9 15" id="KW-1133">Transmembrane helix</keyword>
<dbReference type="InterPro" id="IPR002528">
    <property type="entry name" value="MATE_fam"/>
</dbReference>
<evidence type="ECO:0000256" key="6">
    <source>
        <dbReference type="ARBA" id="ARBA00022475"/>
    </source>
</evidence>
<evidence type="ECO:0000256" key="7">
    <source>
        <dbReference type="ARBA" id="ARBA00022519"/>
    </source>
</evidence>
<dbReference type="Proteomes" id="UP001596230">
    <property type="component" value="Unassembled WGS sequence"/>
</dbReference>
<keyword evidence="5 15" id="KW-0050">Antiport</keyword>
<evidence type="ECO:0000313" key="17">
    <source>
        <dbReference type="Proteomes" id="UP001596230"/>
    </source>
</evidence>
<evidence type="ECO:0000256" key="4">
    <source>
        <dbReference type="ARBA" id="ARBA00022448"/>
    </source>
</evidence>
<comment type="function">
    <text evidence="15">Multidrug efflux pump that functions probably as a Na(+)/drug antiporter.</text>
</comment>
<feature type="transmembrane region" description="Helical" evidence="15">
    <location>
        <begin position="386"/>
        <end position="407"/>
    </location>
</feature>
<comment type="subcellular location">
    <subcellularLocation>
        <location evidence="1">Cell inner membrane</location>
        <topology evidence="1">Multi-pass membrane protein</topology>
    </subcellularLocation>
    <subcellularLocation>
        <location evidence="15">Cell membrane</location>
        <topology evidence="15">Multi-pass membrane protein</topology>
    </subcellularLocation>
</comment>
<dbReference type="RefSeq" id="WP_212712443.1">
    <property type="nucleotide sequence ID" value="NZ_BAAAFX010000006.1"/>
</dbReference>
<keyword evidence="7" id="KW-0997">Cell inner membrane</keyword>
<evidence type="ECO:0000256" key="13">
    <source>
        <dbReference type="ARBA" id="ARBA00023201"/>
    </source>
</evidence>
<evidence type="ECO:0000256" key="14">
    <source>
        <dbReference type="ARBA" id="ARBA00031636"/>
    </source>
</evidence>
<organism evidence="16 17">
    <name type="scientific">Tatumella terrea</name>
    <dbReference type="NCBI Taxonomy" id="419007"/>
    <lineage>
        <taxon>Bacteria</taxon>
        <taxon>Pseudomonadati</taxon>
        <taxon>Pseudomonadota</taxon>
        <taxon>Gammaproteobacteria</taxon>
        <taxon>Enterobacterales</taxon>
        <taxon>Erwiniaceae</taxon>
        <taxon>Tatumella</taxon>
    </lineage>
</organism>
<dbReference type="InterPro" id="IPR022913">
    <property type="entry name" value="Multidrug-R_MdtK"/>
</dbReference>